<feature type="repeat" description="TPR" evidence="1">
    <location>
        <begin position="210"/>
        <end position="243"/>
    </location>
</feature>
<dbReference type="Proteomes" id="UP000191680">
    <property type="component" value="Unassembled WGS sequence"/>
</dbReference>
<dbReference type="OrthoDB" id="1399920at2"/>
<comment type="caution">
    <text evidence="2">The sequence shown here is derived from an EMBL/GenBank/DDBJ whole genome shotgun (WGS) entry which is preliminary data.</text>
</comment>
<dbReference type="PANTHER" id="PTHR12558">
    <property type="entry name" value="CELL DIVISION CYCLE 16,23,27"/>
    <property type="match status" value="1"/>
</dbReference>
<reference evidence="2 3" key="1">
    <citation type="submission" date="2016-12" db="EMBL/GenBank/DDBJ databases">
        <authorList>
            <person name="Song W.-J."/>
            <person name="Kurnit D.M."/>
        </authorList>
    </citation>
    <scope>NUCLEOTIDE SEQUENCE [LARGE SCALE GENOMIC DNA]</scope>
    <source>
        <strain evidence="2 3">HSG9</strain>
    </source>
</reference>
<dbReference type="Pfam" id="PF13181">
    <property type="entry name" value="TPR_8"/>
    <property type="match status" value="2"/>
</dbReference>
<dbReference type="RefSeq" id="WP_080318594.1">
    <property type="nucleotide sequence ID" value="NZ_MTBC01000003.1"/>
</dbReference>
<dbReference type="InterPro" id="IPR019734">
    <property type="entry name" value="TPR_rpt"/>
</dbReference>
<accession>A0A1V6LTK3</accession>
<sequence length="427" mass="49029">MNKQHILIFSLTAIFLCSCTKEKTFKSNVEDYNVYLETIAPNTTSKYFDTWNNKITKDSTELMSFGIVAGEYERNFGKTGNITYLKKAEKALTKAFEIANIGKENYARGLARNYISQHRFREALKMAEIADSIGGGKEETQALLFDVHLELGNYQTAASYLDSLKNMSSFGYLIRAAKWNDYKGDLDTTIKLMELAMARAESSNNISLRLWSYTNIADYYGHAGRIEDSYRYYLKALKLDPKNAYAKKGLAWIVFSHEKNGVEALRILDAVTQNYVAPDYYLLKAEIYDFLGDEDKKAQNLDAYFNLAKNPYYGQMYAAYNVEFLLEHTKDYQKAMQLAFKEIESRPTPETYNLLAKTYLKMGEYKKALAVVEDKLVAKSYEPTILWTTAEVYKVNNEFDKVQALKRELETAFYELGPDAIEPIKNL</sequence>
<proteinExistence type="predicted"/>
<dbReference type="InterPro" id="IPR011990">
    <property type="entry name" value="TPR-like_helical_dom_sf"/>
</dbReference>
<evidence type="ECO:0000256" key="1">
    <source>
        <dbReference type="PROSITE-ProRule" id="PRU00339"/>
    </source>
</evidence>
<dbReference type="PANTHER" id="PTHR12558:SF13">
    <property type="entry name" value="CELL DIVISION CYCLE PROTEIN 27 HOMOLOG"/>
    <property type="match status" value="1"/>
</dbReference>
<organism evidence="2 3">
    <name type="scientific">Croceivirga radicis</name>
    <dbReference type="NCBI Taxonomy" id="1929488"/>
    <lineage>
        <taxon>Bacteria</taxon>
        <taxon>Pseudomonadati</taxon>
        <taxon>Bacteroidota</taxon>
        <taxon>Flavobacteriia</taxon>
        <taxon>Flavobacteriales</taxon>
        <taxon>Flavobacteriaceae</taxon>
        <taxon>Croceivirga</taxon>
    </lineage>
</organism>
<protein>
    <recommendedName>
        <fullName evidence="4">Cell surface protein</fullName>
    </recommendedName>
</protein>
<dbReference type="PROSITE" id="PS51375">
    <property type="entry name" value="PPR"/>
    <property type="match status" value="1"/>
</dbReference>
<evidence type="ECO:0000313" key="2">
    <source>
        <dbReference type="EMBL" id="OQD43521.1"/>
    </source>
</evidence>
<gene>
    <name evidence="2" type="ORF">BUL40_06750</name>
</gene>
<keyword evidence="1" id="KW-0802">TPR repeat</keyword>
<evidence type="ECO:0008006" key="4">
    <source>
        <dbReference type="Google" id="ProtNLM"/>
    </source>
</evidence>
<evidence type="ECO:0000313" key="3">
    <source>
        <dbReference type="Proteomes" id="UP000191680"/>
    </source>
</evidence>
<dbReference type="SUPFAM" id="SSF48452">
    <property type="entry name" value="TPR-like"/>
    <property type="match status" value="2"/>
</dbReference>
<dbReference type="PROSITE" id="PS50005">
    <property type="entry name" value="TPR"/>
    <property type="match status" value="1"/>
</dbReference>
<dbReference type="EMBL" id="MTBC01000003">
    <property type="protein sequence ID" value="OQD43521.1"/>
    <property type="molecule type" value="Genomic_DNA"/>
</dbReference>
<dbReference type="SMART" id="SM00028">
    <property type="entry name" value="TPR"/>
    <property type="match status" value="2"/>
</dbReference>
<keyword evidence="3" id="KW-1185">Reference proteome</keyword>
<name>A0A1V6LTK3_9FLAO</name>
<dbReference type="Gene3D" id="1.25.40.10">
    <property type="entry name" value="Tetratricopeptide repeat domain"/>
    <property type="match status" value="3"/>
</dbReference>
<dbReference type="PROSITE" id="PS51257">
    <property type="entry name" value="PROKAR_LIPOPROTEIN"/>
    <property type="match status" value="1"/>
</dbReference>
<dbReference type="AlphaFoldDB" id="A0A1V6LTK3"/>
<dbReference type="InterPro" id="IPR002885">
    <property type="entry name" value="PPR_rpt"/>
</dbReference>